<dbReference type="PROSITE" id="PS51123">
    <property type="entry name" value="OMPA_2"/>
    <property type="match status" value="1"/>
</dbReference>
<dbReference type="Pfam" id="PF00691">
    <property type="entry name" value="OmpA"/>
    <property type="match status" value="1"/>
</dbReference>
<evidence type="ECO:0000256" key="1">
    <source>
        <dbReference type="PROSITE-ProRule" id="PRU00473"/>
    </source>
</evidence>
<dbReference type="PANTHER" id="PTHR30329:SF21">
    <property type="entry name" value="LIPOPROTEIN YIAD-RELATED"/>
    <property type="match status" value="1"/>
</dbReference>
<evidence type="ECO:0000259" key="2">
    <source>
        <dbReference type="PROSITE" id="PS51123"/>
    </source>
</evidence>
<name>A0A1I3VFT2_9RHOB</name>
<gene>
    <name evidence="3" type="ORF">SAMN04487991_3340</name>
</gene>
<dbReference type="PANTHER" id="PTHR30329">
    <property type="entry name" value="STATOR ELEMENT OF FLAGELLAR MOTOR COMPLEX"/>
    <property type="match status" value="1"/>
</dbReference>
<evidence type="ECO:0000313" key="3">
    <source>
        <dbReference type="EMBL" id="SFJ93879.1"/>
    </source>
</evidence>
<accession>A0A1I3VFT2</accession>
<dbReference type="STRING" id="588602.SAMN04487991_3340"/>
<dbReference type="AlphaFoldDB" id="A0A1I3VFT2"/>
<proteinExistence type="predicted"/>
<organism evidence="3 4">
    <name type="scientific">Celeribacter neptunius</name>
    <dbReference type="NCBI Taxonomy" id="588602"/>
    <lineage>
        <taxon>Bacteria</taxon>
        <taxon>Pseudomonadati</taxon>
        <taxon>Pseudomonadota</taxon>
        <taxon>Alphaproteobacteria</taxon>
        <taxon>Rhodobacterales</taxon>
        <taxon>Roseobacteraceae</taxon>
        <taxon>Celeribacter</taxon>
    </lineage>
</organism>
<dbReference type="CDD" id="cd07185">
    <property type="entry name" value="OmpA_C-like"/>
    <property type="match status" value="1"/>
</dbReference>
<reference evidence="4" key="1">
    <citation type="submission" date="2016-10" db="EMBL/GenBank/DDBJ databases">
        <authorList>
            <person name="Varghese N."/>
            <person name="Submissions S."/>
        </authorList>
    </citation>
    <scope>NUCLEOTIDE SEQUENCE [LARGE SCALE GENOMIC DNA]</scope>
    <source>
        <strain evidence="4">DSM 26471</strain>
    </source>
</reference>
<dbReference type="Gene3D" id="3.30.1330.60">
    <property type="entry name" value="OmpA-like domain"/>
    <property type="match status" value="1"/>
</dbReference>
<dbReference type="Proteomes" id="UP000199630">
    <property type="component" value="Unassembled WGS sequence"/>
</dbReference>
<feature type="domain" description="OmpA-like" evidence="2">
    <location>
        <begin position="112"/>
        <end position="222"/>
    </location>
</feature>
<dbReference type="SUPFAM" id="SSF103088">
    <property type="entry name" value="OmpA-like"/>
    <property type="match status" value="1"/>
</dbReference>
<keyword evidence="4" id="KW-1185">Reference proteome</keyword>
<dbReference type="InterPro" id="IPR006665">
    <property type="entry name" value="OmpA-like"/>
</dbReference>
<dbReference type="InterPro" id="IPR050330">
    <property type="entry name" value="Bact_OuterMem_StrucFunc"/>
</dbReference>
<sequence length="222" mass="24237">MIVVSRARQLSKLWGRNRSILRSGPKTHANEGTGHVTIEILKNSRVALALVASMALAGASAPAFAQTATNAENYTPTIWIDPDGCEHWVMDDGVEGYMDLKVNRQGIPTCHPVKSCAVMNSDQLFATDKYSISATGRKRLTDFFQQAGATAYIIIGHTDSRASDEYNMRLSYNRANAVAKIAQSTGARIADVRGYGERMPRASNSTAAGMQQNRRVEIICIK</sequence>
<keyword evidence="1" id="KW-0472">Membrane</keyword>
<dbReference type="InterPro" id="IPR036737">
    <property type="entry name" value="OmpA-like_sf"/>
</dbReference>
<evidence type="ECO:0000313" key="4">
    <source>
        <dbReference type="Proteomes" id="UP000199630"/>
    </source>
</evidence>
<dbReference type="GO" id="GO:0016020">
    <property type="term" value="C:membrane"/>
    <property type="evidence" value="ECO:0007669"/>
    <property type="project" value="UniProtKB-UniRule"/>
</dbReference>
<protein>
    <submittedName>
        <fullName evidence="3">OmpA family protein</fullName>
    </submittedName>
</protein>
<dbReference type="EMBL" id="FORH01000007">
    <property type="protein sequence ID" value="SFJ93879.1"/>
    <property type="molecule type" value="Genomic_DNA"/>
</dbReference>